<dbReference type="AlphaFoldDB" id="A0A9R0JM77"/>
<evidence type="ECO:0000256" key="4">
    <source>
        <dbReference type="ARBA" id="ARBA00022614"/>
    </source>
</evidence>
<dbReference type="PANTHER" id="PTHR48063">
    <property type="entry name" value="LRR RECEPTOR-LIKE KINASE"/>
    <property type="match status" value="1"/>
</dbReference>
<evidence type="ECO:0000256" key="9">
    <source>
        <dbReference type="ARBA" id="ARBA00023136"/>
    </source>
</evidence>
<dbReference type="InterPro" id="IPR032675">
    <property type="entry name" value="LRR_dom_sf"/>
</dbReference>
<keyword evidence="5 12" id="KW-0812">Transmembrane</keyword>
<dbReference type="Gene3D" id="3.80.10.10">
    <property type="entry name" value="Ribonuclease Inhibitor"/>
    <property type="match status" value="4"/>
</dbReference>
<feature type="transmembrane region" description="Helical" evidence="12">
    <location>
        <begin position="974"/>
        <end position="997"/>
    </location>
</feature>
<dbReference type="GO" id="GO:0005886">
    <property type="term" value="C:plasma membrane"/>
    <property type="evidence" value="ECO:0007669"/>
    <property type="project" value="UniProtKB-SubCell"/>
</dbReference>
<dbReference type="PROSITE" id="PS51450">
    <property type="entry name" value="LRR"/>
    <property type="match status" value="1"/>
</dbReference>
<keyword evidence="13" id="KW-1185">Reference proteome</keyword>
<keyword evidence="11" id="KW-0325">Glycoprotein</keyword>
<evidence type="ECO:0000256" key="1">
    <source>
        <dbReference type="ARBA" id="ARBA00004251"/>
    </source>
</evidence>
<dbReference type="InterPro" id="IPR046956">
    <property type="entry name" value="RLP23-like"/>
</dbReference>
<evidence type="ECO:0000256" key="12">
    <source>
        <dbReference type="SAM" id="Phobius"/>
    </source>
</evidence>
<evidence type="ECO:0000256" key="5">
    <source>
        <dbReference type="ARBA" id="ARBA00022692"/>
    </source>
</evidence>
<evidence type="ECO:0000256" key="6">
    <source>
        <dbReference type="ARBA" id="ARBA00022729"/>
    </source>
</evidence>
<organism evidence="13 14">
    <name type="scientific">Spinacia oleracea</name>
    <name type="common">Spinach</name>
    <dbReference type="NCBI Taxonomy" id="3562"/>
    <lineage>
        <taxon>Eukaryota</taxon>
        <taxon>Viridiplantae</taxon>
        <taxon>Streptophyta</taxon>
        <taxon>Embryophyta</taxon>
        <taxon>Tracheophyta</taxon>
        <taxon>Spermatophyta</taxon>
        <taxon>Magnoliopsida</taxon>
        <taxon>eudicotyledons</taxon>
        <taxon>Gunneridae</taxon>
        <taxon>Pentapetalae</taxon>
        <taxon>Caryophyllales</taxon>
        <taxon>Chenopodiaceae</taxon>
        <taxon>Chenopodioideae</taxon>
        <taxon>Anserineae</taxon>
        <taxon>Spinacia</taxon>
    </lineage>
</organism>
<keyword evidence="6" id="KW-0732">Signal</keyword>
<protein>
    <submittedName>
        <fullName evidence="14">Receptor-like protein EIX2 isoform X1</fullName>
    </submittedName>
</protein>
<keyword evidence="9 12" id="KW-0472">Membrane</keyword>
<dbReference type="FunFam" id="3.80.10.10:FF:000041">
    <property type="entry name" value="LRR receptor-like serine/threonine-protein kinase ERECTA"/>
    <property type="match status" value="1"/>
</dbReference>
<sequence>MKGVIFFCIISNFCHPPKMSQLHFIQEKNLLSFLFLVGMFLLPLTSSSAVFNSGPTNGTIRCIEKEREALLKIQPNCKTRFTRYYSQDDSDYFLDCCKWYGVYCNNFTGRVYRLDFVEFLSGCDGYNEFLMERFHLGPSLLALEDLLYLDLSELYSDPSTASHIPVFIGSFPKLRYLNISYSGFTGEIPPQLGNLTSLHSLEIRQDGYDLYEGTLHAKSLAWLSRLTSLKHLVLADIDLTGARDWIHAVGNLPSLTHLNLHGCRIPNIIPSRVSNFNSSNSLTFVNLSNTGLKSSSIWTWLFNHTSLVELHLSGNELRGTIPYSFRNMTSLSHLDLSSNQLEGEFQYSVQGLCRLQNLDLSQNNLTEDLSSIFRSLSCAENSLTFLSLHHNHLRGSLPDITKFSSLRKLFLQRNKLDGSLPPSFAKPSSLIILNLQQNQLTGSVPDLSSFRSLKVLQLRNNHLNGSIHLSLGQLSSLEKFDVSLNSLKGHIFATHFSNHSSLRYLDMSFNSLTFNVSYDWVPKFRLETIGLASCKLGSRFPKWLRTQTDYSRLDMSNTGISDTFPLWFWNLSLGATFIGLSHNRFHGILPNSSVVFSSNPAIDLSSNLLEGTIPSFLANVGYLNLSRNSFSGSISFLCHGRGAIFGLDLSHNFLSGKLPDCWTGHNINVLDLSSNSFSGNLPSSFGSLNIGNLHLRDNKFSGKLPLSMANFTDLMSLDIGDNLFGGEIPSWIGHKLHSLSVLSLRNNSFSGKIPSELCNLTSVQIIDLSMNNISGFIPHCLCNLTSMTQKKTTPTMSYESNGTFSSIGERYQDYISLALKGFTYEYKQHLELVKSIDFSSNSLSGDIPAEISCLTGLVSLNLSGNNLMGSITPNVGQLKSLESLDLSNNHLSGEIPSTLSELSFLGTLSLAKNNFSGRIPTGTQIQGFSVSVFAGNPRLCGDPLLKKCIIGGKANGNSDQESLKPENNDKVVSLGLYISIVLGFITGFWVVCGGLVLNKSWRYAFFGFWIHVYDRIYVIVALKMAVIGRQFQS</sequence>
<comment type="similarity">
    <text evidence="2">Belongs to the RLP family.</text>
</comment>
<dbReference type="OrthoDB" id="8731593at2759"/>
<keyword evidence="8 12" id="KW-1133">Transmembrane helix</keyword>
<dbReference type="PANTHER" id="PTHR48063:SF101">
    <property type="entry name" value="LRR RECEPTOR-LIKE SERINE_THREONINE-PROTEIN KINASE FLS2"/>
    <property type="match status" value="1"/>
</dbReference>
<proteinExistence type="inferred from homology"/>
<dbReference type="SUPFAM" id="SSF52047">
    <property type="entry name" value="RNI-like"/>
    <property type="match status" value="1"/>
</dbReference>
<dbReference type="GeneID" id="110779725"/>
<evidence type="ECO:0000256" key="7">
    <source>
        <dbReference type="ARBA" id="ARBA00022737"/>
    </source>
</evidence>
<dbReference type="PRINTS" id="PR00019">
    <property type="entry name" value="LEURICHRPT"/>
</dbReference>
<dbReference type="FunFam" id="3.80.10.10:FF:000213">
    <property type="entry name" value="Tyrosine-sulfated glycopeptide receptor 1"/>
    <property type="match status" value="1"/>
</dbReference>
<comment type="subcellular location">
    <subcellularLocation>
        <location evidence="1">Cell membrane</location>
        <topology evidence="1">Single-pass type I membrane protein</topology>
    </subcellularLocation>
</comment>
<keyword evidence="4" id="KW-0433">Leucine-rich repeat</keyword>
<dbReference type="RefSeq" id="XP_021839906.1">
    <property type="nucleotide sequence ID" value="XM_021984214.2"/>
</dbReference>
<evidence type="ECO:0000313" key="14">
    <source>
        <dbReference type="RefSeq" id="XP_021839906.1"/>
    </source>
</evidence>
<evidence type="ECO:0000256" key="2">
    <source>
        <dbReference type="ARBA" id="ARBA00009592"/>
    </source>
</evidence>
<evidence type="ECO:0000256" key="3">
    <source>
        <dbReference type="ARBA" id="ARBA00022475"/>
    </source>
</evidence>
<evidence type="ECO:0000256" key="8">
    <source>
        <dbReference type="ARBA" id="ARBA00022989"/>
    </source>
</evidence>
<dbReference type="SMART" id="SM00369">
    <property type="entry name" value="LRR_TYP"/>
    <property type="match status" value="9"/>
</dbReference>
<evidence type="ECO:0000256" key="10">
    <source>
        <dbReference type="ARBA" id="ARBA00023170"/>
    </source>
</evidence>
<keyword evidence="10" id="KW-0675">Receptor</keyword>
<accession>A0A9R0JM77</accession>
<dbReference type="KEGG" id="soe:110779725"/>
<reference evidence="14" key="2">
    <citation type="submission" date="2025-08" db="UniProtKB">
        <authorList>
            <consortium name="RefSeq"/>
        </authorList>
    </citation>
    <scope>IDENTIFICATION</scope>
    <source>
        <tissue evidence="14">Leaf</tissue>
    </source>
</reference>
<dbReference type="InterPro" id="IPR003591">
    <property type="entry name" value="Leu-rich_rpt_typical-subtyp"/>
</dbReference>
<dbReference type="InterPro" id="IPR001611">
    <property type="entry name" value="Leu-rich_rpt"/>
</dbReference>
<dbReference type="SUPFAM" id="SSF52058">
    <property type="entry name" value="L domain-like"/>
    <property type="match status" value="2"/>
</dbReference>
<evidence type="ECO:0000313" key="13">
    <source>
        <dbReference type="Proteomes" id="UP000813463"/>
    </source>
</evidence>
<dbReference type="Pfam" id="PF13855">
    <property type="entry name" value="LRR_8"/>
    <property type="match status" value="1"/>
</dbReference>
<dbReference type="Pfam" id="PF00560">
    <property type="entry name" value="LRR_1"/>
    <property type="match status" value="8"/>
</dbReference>
<dbReference type="Proteomes" id="UP000813463">
    <property type="component" value="Chromosome 3"/>
</dbReference>
<evidence type="ECO:0000256" key="11">
    <source>
        <dbReference type="ARBA" id="ARBA00023180"/>
    </source>
</evidence>
<feature type="transmembrane region" description="Helical" evidence="12">
    <location>
        <begin position="1003"/>
        <end position="1026"/>
    </location>
</feature>
<feature type="transmembrane region" description="Helical" evidence="12">
    <location>
        <begin position="30"/>
        <end position="51"/>
    </location>
</feature>
<keyword evidence="7" id="KW-0677">Repeat</keyword>
<keyword evidence="3" id="KW-1003">Cell membrane</keyword>
<name>A0A9R0JM77_SPIOL</name>
<reference evidence="13" key="1">
    <citation type="journal article" date="2021" name="Nat. Commun.">
        <title>Genomic analyses provide insights into spinach domestication and the genetic basis of agronomic traits.</title>
        <authorList>
            <person name="Cai X."/>
            <person name="Sun X."/>
            <person name="Xu C."/>
            <person name="Sun H."/>
            <person name="Wang X."/>
            <person name="Ge C."/>
            <person name="Zhang Z."/>
            <person name="Wang Q."/>
            <person name="Fei Z."/>
            <person name="Jiao C."/>
            <person name="Wang Q."/>
        </authorList>
    </citation>
    <scope>NUCLEOTIDE SEQUENCE [LARGE SCALE GENOMIC DNA]</scope>
    <source>
        <strain evidence="13">cv. Varoflay</strain>
    </source>
</reference>
<dbReference type="FunFam" id="3.80.10.10:FF:001347">
    <property type="entry name" value="LRR receptor-like serine/threonine-protein kinase GSO2"/>
    <property type="match status" value="1"/>
</dbReference>
<gene>
    <name evidence="14" type="primary">LOC110779725</name>
</gene>